<dbReference type="InterPro" id="IPR001584">
    <property type="entry name" value="Integrase_cat-core"/>
</dbReference>
<dbReference type="Gene3D" id="3.30.420.10">
    <property type="entry name" value="Ribonuclease H-like superfamily/Ribonuclease H"/>
    <property type="match status" value="1"/>
</dbReference>
<dbReference type="SUPFAM" id="SSF53098">
    <property type="entry name" value="Ribonuclease H-like"/>
    <property type="match status" value="1"/>
</dbReference>
<reference evidence="3 4" key="1">
    <citation type="submission" date="2019-11" db="EMBL/GenBank/DDBJ databases">
        <title>Type strains purchased from KCTC, JCM and DSMZ.</title>
        <authorList>
            <person name="Lu H."/>
        </authorList>
    </citation>
    <scope>NUCLEOTIDE SEQUENCE [LARGE SCALE GENOMIC DNA]</scope>
    <source>
        <strain evidence="3 4">KCTC 52429</strain>
    </source>
</reference>
<dbReference type="AlphaFoldDB" id="A0A6I3T681"/>
<dbReference type="InterPro" id="IPR025948">
    <property type="entry name" value="HTH-like_dom"/>
</dbReference>
<dbReference type="InterPro" id="IPR036397">
    <property type="entry name" value="RNaseH_sf"/>
</dbReference>
<accession>A0A6I3T681</accession>
<sequence>MSGKRYTEEFKIAAVKQVAQGGHPASEVAARLGISIHSLYAWAKRYGIPEAERKAVDAQSDEMRRLKAELKRVTEERDILKKGRGVLCQDVRVRYTLIAQLQDQFPVRRLCKVLEVHPSGFYAWRLNPESKRAREDKRLLVPIKESWLESGSVYGYRKVSDDLRELGEQCGINRVHRLMRSAGLRSQTGYAKRKYKRGGAPSLVAPNQLQRQFDVQEPNRVWVTDITYIRTYEGWLYLAVVLDLFSRQVIGWSMSSRIDRELAMNALLMAVWRRQPKNTVMVHSDQGSQFSSYDWRDFLDQHNLQQSMSRRGNCHDNAVAESFFQLLKRERIRRKTYGTREEARQDVFDYIEMFYNPKRRHSFSNDLSPVEYEKQYFKRLASV</sequence>
<dbReference type="Proteomes" id="UP000430634">
    <property type="component" value="Unassembled WGS sequence"/>
</dbReference>
<feature type="coiled-coil region" evidence="1">
    <location>
        <begin position="56"/>
        <end position="83"/>
    </location>
</feature>
<dbReference type="InterPro" id="IPR050900">
    <property type="entry name" value="Transposase_IS3/IS150/IS904"/>
</dbReference>
<dbReference type="GO" id="GO:0003677">
    <property type="term" value="F:DNA binding"/>
    <property type="evidence" value="ECO:0007669"/>
    <property type="project" value="InterPro"/>
</dbReference>
<dbReference type="PANTHER" id="PTHR46889">
    <property type="entry name" value="TRANSPOSASE INSF FOR INSERTION SEQUENCE IS3B-RELATED"/>
    <property type="match status" value="1"/>
</dbReference>
<dbReference type="RefSeq" id="WP_155473498.1">
    <property type="nucleotide sequence ID" value="NZ_BMKG01000050.1"/>
</dbReference>
<evidence type="ECO:0000313" key="4">
    <source>
        <dbReference type="Proteomes" id="UP000430634"/>
    </source>
</evidence>
<dbReference type="Pfam" id="PF01527">
    <property type="entry name" value="HTH_Tnp_1"/>
    <property type="match status" value="1"/>
</dbReference>
<evidence type="ECO:0000256" key="1">
    <source>
        <dbReference type="SAM" id="Coils"/>
    </source>
</evidence>
<feature type="domain" description="Integrase catalytic" evidence="2">
    <location>
        <begin position="214"/>
        <end position="377"/>
    </location>
</feature>
<comment type="caution">
    <text evidence="3">The sequence shown here is derived from an EMBL/GenBank/DDBJ whole genome shotgun (WGS) entry which is preliminary data.</text>
</comment>
<name>A0A6I3T681_9BURK</name>
<evidence type="ECO:0000259" key="2">
    <source>
        <dbReference type="PROSITE" id="PS50994"/>
    </source>
</evidence>
<dbReference type="SUPFAM" id="SSF46689">
    <property type="entry name" value="Homeodomain-like"/>
    <property type="match status" value="1"/>
</dbReference>
<dbReference type="InterPro" id="IPR002514">
    <property type="entry name" value="Transposase_8"/>
</dbReference>
<keyword evidence="1" id="KW-0175">Coiled coil</keyword>
<gene>
    <name evidence="3" type="ORF">GM672_26425</name>
</gene>
<dbReference type="Pfam" id="PF13333">
    <property type="entry name" value="rve_2"/>
    <property type="match status" value="1"/>
</dbReference>
<dbReference type="NCBIfam" id="NF033516">
    <property type="entry name" value="transpos_IS3"/>
    <property type="match status" value="1"/>
</dbReference>
<dbReference type="EMBL" id="WNKZ01000147">
    <property type="protein sequence ID" value="MTV56266.1"/>
    <property type="molecule type" value="Genomic_DNA"/>
</dbReference>
<evidence type="ECO:0000313" key="3">
    <source>
        <dbReference type="EMBL" id="MTV56266.1"/>
    </source>
</evidence>
<dbReference type="PROSITE" id="PS50994">
    <property type="entry name" value="INTEGRASE"/>
    <property type="match status" value="1"/>
</dbReference>
<dbReference type="InterPro" id="IPR009057">
    <property type="entry name" value="Homeodomain-like_sf"/>
</dbReference>
<proteinExistence type="predicted"/>
<dbReference type="GO" id="GO:0006313">
    <property type="term" value="P:DNA transposition"/>
    <property type="evidence" value="ECO:0007669"/>
    <property type="project" value="InterPro"/>
</dbReference>
<dbReference type="GO" id="GO:0015074">
    <property type="term" value="P:DNA integration"/>
    <property type="evidence" value="ECO:0007669"/>
    <property type="project" value="InterPro"/>
</dbReference>
<dbReference type="Gene3D" id="1.10.10.60">
    <property type="entry name" value="Homeodomain-like"/>
    <property type="match status" value="1"/>
</dbReference>
<organism evidence="3 4">
    <name type="scientific">Pseudoduganella buxea</name>
    <dbReference type="NCBI Taxonomy" id="1949069"/>
    <lineage>
        <taxon>Bacteria</taxon>
        <taxon>Pseudomonadati</taxon>
        <taxon>Pseudomonadota</taxon>
        <taxon>Betaproteobacteria</taxon>
        <taxon>Burkholderiales</taxon>
        <taxon>Oxalobacteraceae</taxon>
        <taxon>Telluria group</taxon>
        <taxon>Pseudoduganella</taxon>
    </lineage>
</organism>
<dbReference type="Pfam" id="PF13276">
    <property type="entry name" value="HTH_21"/>
    <property type="match status" value="1"/>
</dbReference>
<dbReference type="InterPro" id="IPR048020">
    <property type="entry name" value="Transpos_IS3"/>
</dbReference>
<dbReference type="PANTHER" id="PTHR46889:SF4">
    <property type="entry name" value="TRANSPOSASE INSO FOR INSERTION SEQUENCE ELEMENT IS911B-RELATED"/>
    <property type="match status" value="1"/>
</dbReference>
<dbReference type="GO" id="GO:0004803">
    <property type="term" value="F:transposase activity"/>
    <property type="evidence" value="ECO:0007669"/>
    <property type="project" value="InterPro"/>
</dbReference>
<dbReference type="InterPro" id="IPR012337">
    <property type="entry name" value="RNaseH-like_sf"/>
</dbReference>
<dbReference type="OrthoDB" id="9765502at2"/>
<dbReference type="Pfam" id="PF00665">
    <property type="entry name" value="rve"/>
    <property type="match status" value="1"/>
</dbReference>
<protein>
    <submittedName>
        <fullName evidence="3">IS3 family transposase</fullName>
    </submittedName>
</protein>